<dbReference type="GO" id="GO:0046872">
    <property type="term" value="F:metal ion binding"/>
    <property type="evidence" value="ECO:0007669"/>
    <property type="project" value="UniProtKB-KW"/>
</dbReference>
<comment type="cofactor">
    <cofactor evidence="1 11">
        <name>Zn(2+)</name>
        <dbReference type="ChEBI" id="CHEBI:29105"/>
    </cofactor>
</comment>
<dbReference type="OrthoDB" id="9782003at2"/>
<evidence type="ECO:0000256" key="11">
    <source>
        <dbReference type="RuleBase" id="RU362031"/>
    </source>
</evidence>
<keyword evidence="10 11" id="KW-0472">Membrane</keyword>
<evidence type="ECO:0000256" key="8">
    <source>
        <dbReference type="ARBA" id="ARBA00022989"/>
    </source>
</evidence>
<dbReference type="Pfam" id="PF02163">
    <property type="entry name" value="Peptidase_M50"/>
    <property type="match status" value="1"/>
</dbReference>
<dbReference type="InterPro" id="IPR001478">
    <property type="entry name" value="PDZ"/>
</dbReference>
<evidence type="ECO:0000256" key="9">
    <source>
        <dbReference type="ARBA" id="ARBA00023049"/>
    </source>
</evidence>
<feature type="transmembrane region" description="Helical" evidence="11">
    <location>
        <begin position="96"/>
        <end position="120"/>
    </location>
</feature>
<keyword evidence="11" id="KW-0479">Metal-binding</keyword>
<protein>
    <recommendedName>
        <fullName evidence="11">Zinc metalloprotease</fullName>
        <ecNumber evidence="11">3.4.24.-</ecNumber>
    </recommendedName>
</protein>
<keyword evidence="9 11" id="KW-0482">Metalloprotease</keyword>
<comment type="caution">
    <text evidence="13">The sequence shown here is derived from an EMBL/GenBank/DDBJ whole genome shotgun (WGS) entry which is preliminary data.</text>
</comment>
<evidence type="ECO:0000256" key="10">
    <source>
        <dbReference type="ARBA" id="ARBA00023136"/>
    </source>
</evidence>
<proteinExistence type="inferred from homology"/>
<dbReference type="EC" id="3.4.24.-" evidence="11"/>
<dbReference type="Pfam" id="PF17820">
    <property type="entry name" value="PDZ_6"/>
    <property type="match status" value="1"/>
</dbReference>
<dbReference type="CDD" id="cd23081">
    <property type="entry name" value="cpPDZ_EcRseP-like"/>
    <property type="match status" value="1"/>
</dbReference>
<evidence type="ECO:0000256" key="7">
    <source>
        <dbReference type="ARBA" id="ARBA00022833"/>
    </source>
</evidence>
<evidence type="ECO:0000313" key="13">
    <source>
        <dbReference type="EMBL" id="EFI34993.1"/>
    </source>
</evidence>
<comment type="similarity">
    <text evidence="3 11">Belongs to the peptidase M50B family.</text>
</comment>
<dbReference type="Gene3D" id="2.30.42.10">
    <property type="match status" value="1"/>
</dbReference>
<feature type="transmembrane region" description="Helical" evidence="11">
    <location>
        <begin position="329"/>
        <end position="351"/>
    </location>
</feature>
<evidence type="ECO:0000256" key="3">
    <source>
        <dbReference type="ARBA" id="ARBA00007931"/>
    </source>
</evidence>
<dbReference type="EMBL" id="ACJN02000002">
    <property type="protein sequence ID" value="EFI34993.1"/>
    <property type="molecule type" value="Genomic_DNA"/>
</dbReference>
<dbReference type="AlphaFoldDB" id="D6SQG7"/>
<evidence type="ECO:0000256" key="2">
    <source>
        <dbReference type="ARBA" id="ARBA00004141"/>
    </source>
</evidence>
<keyword evidence="14" id="KW-1185">Reference proteome</keyword>
<dbReference type="RefSeq" id="WP_008870307.1">
    <property type="nucleotide sequence ID" value="NZ_ACJN02000002.1"/>
</dbReference>
<keyword evidence="8 11" id="KW-1133">Transmembrane helix</keyword>
<evidence type="ECO:0000313" key="14">
    <source>
        <dbReference type="Proteomes" id="UP000005496"/>
    </source>
</evidence>
<keyword evidence="7 11" id="KW-0862">Zinc</keyword>
<comment type="subcellular location">
    <subcellularLocation>
        <location evidence="2">Membrane</location>
        <topology evidence="2">Multi-pass membrane protein</topology>
    </subcellularLocation>
</comment>
<feature type="transmembrane region" description="Helical" evidence="11">
    <location>
        <begin position="279"/>
        <end position="299"/>
    </location>
</feature>
<dbReference type="Proteomes" id="UP000005496">
    <property type="component" value="Unassembled WGS sequence"/>
</dbReference>
<dbReference type="InterPro" id="IPR041489">
    <property type="entry name" value="PDZ_6"/>
</dbReference>
<organism evidence="13 14">
    <name type="scientific">Desulfonatronospira thiodismutans ASO3-1</name>
    <dbReference type="NCBI Taxonomy" id="555779"/>
    <lineage>
        <taxon>Bacteria</taxon>
        <taxon>Pseudomonadati</taxon>
        <taxon>Thermodesulfobacteriota</taxon>
        <taxon>Desulfovibrionia</taxon>
        <taxon>Desulfovibrionales</taxon>
        <taxon>Desulfonatronovibrionaceae</taxon>
        <taxon>Desulfonatronospira</taxon>
    </lineage>
</organism>
<keyword evidence="4" id="KW-0645">Protease</keyword>
<dbReference type="SMART" id="SM00228">
    <property type="entry name" value="PDZ"/>
    <property type="match status" value="1"/>
</dbReference>
<evidence type="ECO:0000256" key="5">
    <source>
        <dbReference type="ARBA" id="ARBA00022692"/>
    </source>
</evidence>
<feature type="domain" description="PDZ" evidence="12">
    <location>
        <begin position="130"/>
        <end position="184"/>
    </location>
</feature>
<evidence type="ECO:0000256" key="1">
    <source>
        <dbReference type="ARBA" id="ARBA00001947"/>
    </source>
</evidence>
<dbReference type="CDD" id="cd06163">
    <property type="entry name" value="S2P-M50_PDZ_RseP-like"/>
    <property type="match status" value="1"/>
</dbReference>
<evidence type="ECO:0000259" key="12">
    <source>
        <dbReference type="PROSITE" id="PS50106"/>
    </source>
</evidence>
<dbReference type="PANTHER" id="PTHR42837:SF2">
    <property type="entry name" value="MEMBRANE METALLOPROTEASE ARASP2, CHLOROPLASTIC-RELATED"/>
    <property type="match status" value="1"/>
</dbReference>
<dbReference type="InterPro" id="IPR008915">
    <property type="entry name" value="Peptidase_M50"/>
</dbReference>
<sequence>MFTSAIAIILVLGLLIFFHELGHFLVARLLGVGVSTFSLGFGPKLFGFVMGKTEYRLSAVPLGGYVHLVGESEDSELPGGFTSQESFAKRPPWQRILVVAAGPVFNFVLAWFIYWGLFFAHGQMQMLPQIGDLADDGPAMEAGLQSGDLVLSINSHEVQYWEDLVQHIQRNEGEPLDLEVQRNSSIKEFTLVPRMAVQENIFGEEIKTPQIGIVASGETETISLGFISAGKEGLSQTWMLIKLTVEGIKKLIERIIPLDTIGGPILIGQLVSEQKQEGMVNLLALTALISINLGLINLLPVPVLDGGHILFYTIEMITRRPLNERMRQVATRIGILFILSLMAFAIINDILRLVG</sequence>
<accession>D6SQG7</accession>
<keyword evidence="5 11" id="KW-0812">Transmembrane</keyword>
<dbReference type="PANTHER" id="PTHR42837">
    <property type="entry name" value="REGULATOR OF SIGMA-E PROTEASE RSEP"/>
    <property type="match status" value="1"/>
</dbReference>
<dbReference type="PROSITE" id="PS50106">
    <property type="entry name" value="PDZ"/>
    <property type="match status" value="1"/>
</dbReference>
<dbReference type="GO" id="GO:0006508">
    <property type="term" value="P:proteolysis"/>
    <property type="evidence" value="ECO:0007669"/>
    <property type="project" value="UniProtKB-KW"/>
</dbReference>
<dbReference type="GO" id="GO:0016020">
    <property type="term" value="C:membrane"/>
    <property type="evidence" value="ECO:0007669"/>
    <property type="project" value="UniProtKB-SubCell"/>
</dbReference>
<reference evidence="13" key="1">
    <citation type="submission" date="2010-05" db="EMBL/GenBank/DDBJ databases">
        <title>The draft genome of Desulfonatronospira thiodismutans ASO3-1.</title>
        <authorList>
            <consortium name="US DOE Joint Genome Institute (JGI-PGF)"/>
            <person name="Lucas S."/>
            <person name="Copeland A."/>
            <person name="Lapidus A."/>
            <person name="Cheng J.-F."/>
            <person name="Bruce D."/>
            <person name="Goodwin L."/>
            <person name="Pitluck S."/>
            <person name="Chertkov O."/>
            <person name="Brettin T."/>
            <person name="Detter J.C."/>
            <person name="Han C."/>
            <person name="Land M.L."/>
            <person name="Hauser L."/>
            <person name="Kyrpides N."/>
            <person name="Mikhailova N."/>
            <person name="Muyzer G."/>
            <person name="Woyke T."/>
        </authorList>
    </citation>
    <scope>NUCLEOTIDE SEQUENCE [LARGE SCALE GENOMIC DNA]</scope>
    <source>
        <strain evidence="13">ASO3-1</strain>
    </source>
</reference>
<name>D6SQG7_9BACT</name>
<dbReference type="InterPro" id="IPR004387">
    <property type="entry name" value="Pept_M50_Zn"/>
</dbReference>
<keyword evidence="6 11" id="KW-0378">Hydrolase</keyword>
<dbReference type="eggNOG" id="COG0750">
    <property type="taxonomic scope" value="Bacteria"/>
</dbReference>
<dbReference type="SUPFAM" id="SSF50156">
    <property type="entry name" value="PDZ domain-like"/>
    <property type="match status" value="1"/>
</dbReference>
<dbReference type="NCBIfam" id="TIGR00054">
    <property type="entry name" value="RIP metalloprotease RseP"/>
    <property type="match status" value="1"/>
</dbReference>
<dbReference type="GO" id="GO:0004222">
    <property type="term" value="F:metalloendopeptidase activity"/>
    <property type="evidence" value="ECO:0007669"/>
    <property type="project" value="InterPro"/>
</dbReference>
<evidence type="ECO:0000256" key="6">
    <source>
        <dbReference type="ARBA" id="ARBA00022801"/>
    </source>
</evidence>
<gene>
    <name evidence="13" type="ORF">Dthio_PD2385</name>
</gene>
<dbReference type="InterPro" id="IPR036034">
    <property type="entry name" value="PDZ_sf"/>
</dbReference>
<evidence type="ECO:0000256" key="4">
    <source>
        <dbReference type="ARBA" id="ARBA00022670"/>
    </source>
</evidence>